<keyword evidence="2" id="KW-1185">Reference proteome</keyword>
<reference evidence="2" key="1">
    <citation type="journal article" date="2019" name="Int. J. Syst. Evol. Microbiol.">
        <title>The Global Catalogue of Microorganisms (GCM) 10K type strain sequencing project: providing services to taxonomists for standard genome sequencing and annotation.</title>
        <authorList>
            <consortium name="The Broad Institute Genomics Platform"/>
            <consortium name="The Broad Institute Genome Sequencing Center for Infectious Disease"/>
            <person name="Wu L."/>
            <person name="Ma J."/>
        </authorList>
    </citation>
    <scope>NUCLEOTIDE SEQUENCE [LARGE SCALE GENOMIC DNA]</scope>
    <source>
        <strain evidence="2">JCM 17138</strain>
    </source>
</reference>
<name>A0ABP7HQK7_9ACTN</name>
<proteinExistence type="predicted"/>
<gene>
    <name evidence="1" type="ORF">GCM10022403_035760</name>
</gene>
<evidence type="ECO:0000313" key="2">
    <source>
        <dbReference type="Proteomes" id="UP001501009"/>
    </source>
</evidence>
<organism evidence="1 2">
    <name type="scientific">Streptomyces coacervatus</name>
    <dbReference type="NCBI Taxonomy" id="647381"/>
    <lineage>
        <taxon>Bacteria</taxon>
        <taxon>Bacillati</taxon>
        <taxon>Actinomycetota</taxon>
        <taxon>Actinomycetes</taxon>
        <taxon>Kitasatosporales</taxon>
        <taxon>Streptomycetaceae</taxon>
        <taxon>Streptomyces</taxon>
    </lineage>
</organism>
<evidence type="ECO:0000313" key="1">
    <source>
        <dbReference type="EMBL" id="GAA3798745.1"/>
    </source>
</evidence>
<accession>A0ABP7HQK7</accession>
<evidence type="ECO:0008006" key="3">
    <source>
        <dbReference type="Google" id="ProtNLM"/>
    </source>
</evidence>
<sequence length="142" mass="14968">MLVTVSSMWFTGRVSGAATVLVLEPSQVTGLVEEVVPPGAFDAEMCVAGVAFETDEPEPPADVEEADVEEADGEGADEEEFAVGVVAAEAPSFFTPVPLLHAVRESAARTTVAAAPARRVREVRRLDMLLCPFDVRVAVVIG</sequence>
<dbReference type="EMBL" id="BAABDE010000017">
    <property type="protein sequence ID" value="GAA3798745.1"/>
    <property type="molecule type" value="Genomic_DNA"/>
</dbReference>
<comment type="caution">
    <text evidence="1">The sequence shown here is derived from an EMBL/GenBank/DDBJ whole genome shotgun (WGS) entry which is preliminary data.</text>
</comment>
<dbReference type="Proteomes" id="UP001501009">
    <property type="component" value="Unassembled WGS sequence"/>
</dbReference>
<protein>
    <recommendedName>
        <fullName evidence="3">Secreted protein</fullName>
    </recommendedName>
</protein>